<feature type="non-terminal residue" evidence="5">
    <location>
        <position position="246"/>
    </location>
</feature>
<dbReference type="InterPro" id="IPR003112">
    <property type="entry name" value="Olfac-like_dom"/>
</dbReference>
<dbReference type="PROSITE" id="PS51132">
    <property type="entry name" value="OLF"/>
    <property type="match status" value="1"/>
</dbReference>
<dbReference type="GO" id="GO:0007165">
    <property type="term" value="P:signal transduction"/>
    <property type="evidence" value="ECO:0007669"/>
    <property type="project" value="TreeGrafter"/>
</dbReference>
<dbReference type="OrthoDB" id="6771947at2759"/>
<proteinExistence type="predicted"/>
<evidence type="ECO:0000256" key="2">
    <source>
        <dbReference type="ARBA" id="ARBA00022525"/>
    </source>
</evidence>
<organism evidence="5 6">
    <name type="scientific">Ignelater luminosus</name>
    <name type="common">Cucubano</name>
    <name type="synonym">Pyrophorus luminosus</name>
    <dbReference type="NCBI Taxonomy" id="2038154"/>
    <lineage>
        <taxon>Eukaryota</taxon>
        <taxon>Metazoa</taxon>
        <taxon>Ecdysozoa</taxon>
        <taxon>Arthropoda</taxon>
        <taxon>Hexapoda</taxon>
        <taxon>Insecta</taxon>
        <taxon>Pterygota</taxon>
        <taxon>Neoptera</taxon>
        <taxon>Endopterygota</taxon>
        <taxon>Coleoptera</taxon>
        <taxon>Polyphaga</taxon>
        <taxon>Elateriformia</taxon>
        <taxon>Elateroidea</taxon>
        <taxon>Elateridae</taxon>
        <taxon>Agrypninae</taxon>
        <taxon>Pyrophorini</taxon>
        <taxon>Ignelater</taxon>
    </lineage>
</organism>
<comment type="caution">
    <text evidence="5">The sequence shown here is derived from an EMBL/GenBank/DDBJ whole genome shotgun (WGS) entry which is preliminary data.</text>
</comment>
<dbReference type="Pfam" id="PF02191">
    <property type="entry name" value="OLF"/>
    <property type="match status" value="1"/>
</dbReference>
<evidence type="ECO:0000313" key="5">
    <source>
        <dbReference type="EMBL" id="KAF2901470.1"/>
    </source>
</evidence>
<dbReference type="InterPro" id="IPR050605">
    <property type="entry name" value="Olfactomedin-like_domain"/>
</dbReference>
<protein>
    <recommendedName>
        <fullName evidence="4">Olfactomedin-like domain-containing protein</fullName>
    </recommendedName>
</protein>
<accession>A0A8K0GEA1</accession>
<comment type="caution">
    <text evidence="3">Lacks conserved residue(s) required for the propagation of feature annotation.</text>
</comment>
<dbReference type="PANTHER" id="PTHR23192:SF85">
    <property type="entry name" value="GLIOMEDIN"/>
    <property type="match status" value="1"/>
</dbReference>
<name>A0A8K0GEA1_IGNLU</name>
<comment type="subcellular location">
    <subcellularLocation>
        <location evidence="1">Secreted</location>
    </subcellularLocation>
</comment>
<evidence type="ECO:0000256" key="1">
    <source>
        <dbReference type="ARBA" id="ARBA00004613"/>
    </source>
</evidence>
<dbReference type="Proteomes" id="UP000801492">
    <property type="component" value="Unassembled WGS sequence"/>
</dbReference>
<keyword evidence="6" id="KW-1185">Reference proteome</keyword>
<dbReference type="EMBL" id="VTPC01001619">
    <property type="protein sequence ID" value="KAF2901470.1"/>
    <property type="molecule type" value="Genomic_DNA"/>
</dbReference>
<dbReference type="SMART" id="SM00284">
    <property type="entry name" value="OLF"/>
    <property type="match status" value="1"/>
</dbReference>
<reference evidence="5" key="1">
    <citation type="submission" date="2019-08" db="EMBL/GenBank/DDBJ databases">
        <title>The genome of the North American firefly Photinus pyralis.</title>
        <authorList>
            <consortium name="Photinus pyralis genome working group"/>
            <person name="Fallon T.R."/>
            <person name="Sander Lower S.E."/>
            <person name="Weng J.-K."/>
        </authorList>
    </citation>
    <scope>NUCLEOTIDE SEQUENCE</scope>
    <source>
        <strain evidence="5">TRF0915ILg1</strain>
        <tissue evidence="5">Whole body</tissue>
    </source>
</reference>
<keyword evidence="2" id="KW-0964">Secreted</keyword>
<evidence type="ECO:0000259" key="4">
    <source>
        <dbReference type="PROSITE" id="PS51132"/>
    </source>
</evidence>
<dbReference type="AlphaFoldDB" id="A0A8K0GEA1"/>
<evidence type="ECO:0000256" key="3">
    <source>
        <dbReference type="PROSITE-ProRule" id="PRU00446"/>
    </source>
</evidence>
<feature type="domain" description="Olfactomedin-like" evidence="4">
    <location>
        <begin position="1"/>
        <end position="246"/>
    </location>
</feature>
<gene>
    <name evidence="5" type="ORF">ILUMI_04716</name>
</gene>
<evidence type="ECO:0000313" key="6">
    <source>
        <dbReference type="Proteomes" id="UP000801492"/>
    </source>
</evidence>
<dbReference type="PANTHER" id="PTHR23192">
    <property type="entry name" value="OLFACTOMEDIN-RELATED"/>
    <property type="match status" value="1"/>
</dbReference>
<sequence>CLLNGIEEPVVTVPDGENVWSLMIDTNAPTESDEKKYWKTSDEEYILYEYDSSSDNKRVFELYAGIAGTAHVIDRGSFFYQASRNKPRVIKYFLNNQTSQVLDIPGVTAKNRKSLYSSKLNSLDFNVDENGLWVLFADPNSNNTAVMKVNDDILEIENIANVTVHHQEFEEMFIASGILYGIKGKTDENMTITFGLDLYTDTLYKLDIKLSKWLKPAKSATYDYVNKHLRVINKDGQLLTYSLICE</sequence>
<dbReference type="GO" id="GO:0005615">
    <property type="term" value="C:extracellular space"/>
    <property type="evidence" value="ECO:0007669"/>
    <property type="project" value="TreeGrafter"/>
</dbReference>